<dbReference type="InParanoid" id="F2U5P1"/>
<dbReference type="KEGG" id="sre:PTSG_03887"/>
<accession>F2U5P1</accession>
<gene>
    <name evidence="1" type="ORF">PTSG_03887</name>
</gene>
<evidence type="ECO:0000313" key="1">
    <source>
        <dbReference type="EMBL" id="EGD83257.1"/>
    </source>
</evidence>
<dbReference type="EMBL" id="GL832962">
    <property type="protein sequence ID" value="EGD83257.1"/>
    <property type="molecule type" value="Genomic_DNA"/>
</dbReference>
<dbReference type="RefSeq" id="XP_004995621.1">
    <property type="nucleotide sequence ID" value="XM_004995564.1"/>
</dbReference>
<sequence length="515" mass="56496">MSDDTTTTGLAVEPVDDVVTEQEPAQDATDDGMGIHDRLAPPMINSNDAVYADSQIISAETQTSRRILFRVPRTSILDIEGSYLAFQINVTLPSNQSKDFWSQAFPALVGGAGVIDSIIVRIGQQEVQRIDYFAWWMATHYPELTINQQQFVRSYLDLSGTAYSADCYGKVTLGSNPFAMENFAAAPHGRTSGTDSGSNTTWLRKMEYVYQPFGRSVQSHVTIPMMSLCPSLFNSIRRYPAMAAEQLSIELVLNQDAASLLTVGGTLAQTAARVPSDPSAAVKKSLVSYANIASYSIEDPFLMCDFLTLPKPILDAVNQQVMSGSSRYMYTQYIAKQLPISASNDSSTKDVPIRADNSILSELLFMRRKSSSAASGNNRLGAYELAPPFAELNLNINNVNYFEKQLYDGVDLQLQTSRLMDNYYIPSIIYDGKTHDGTASSSSTEGKNGRWMGLFSPVGVPFILESNISRQPILVRHKARAPPSNTGGASFENQVVVWIGRAESLILASSRSRVL</sequence>
<proteinExistence type="predicted"/>
<dbReference type="GeneID" id="16076204"/>
<name>F2U5P1_SALR5</name>
<dbReference type="Proteomes" id="UP000007799">
    <property type="component" value="Unassembled WGS sequence"/>
</dbReference>
<reference evidence="1" key="1">
    <citation type="submission" date="2009-08" db="EMBL/GenBank/DDBJ databases">
        <title>Annotation of Salpingoeca rosetta.</title>
        <authorList>
            <consortium name="The Broad Institute Genome Sequencing Platform"/>
            <person name="Russ C."/>
            <person name="Cuomo C."/>
            <person name="Burger G."/>
            <person name="Gray M.W."/>
            <person name="Holland P.W.H."/>
            <person name="King N."/>
            <person name="Lang F.B.F."/>
            <person name="Roger A.J."/>
            <person name="Ruiz-Trillo I."/>
            <person name="Young S.K."/>
            <person name="Zeng Q."/>
            <person name="Gargeya S."/>
            <person name="Alvarado L."/>
            <person name="Berlin A."/>
            <person name="Chapman S.B."/>
            <person name="Chen Z."/>
            <person name="Freedman E."/>
            <person name="Gellesch M."/>
            <person name="Goldberg J."/>
            <person name="Griggs A."/>
            <person name="Gujja S."/>
            <person name="Heilman E."/>
            <person name="Heiman D."/>
            <person name="Howarth C."/>
            <person name="Mehta T."/>
            <person name="Neiman D."/>
            <person name="Pearson M."/>
            <person name="Roberts A."/>
            <person name="Saif S."/>
            <person name="Shea T."/>
            <person name="Shenoy N."/>
            <person name="Sisk P."/>
            <person name="Stolte C."/>
            <person name="Sykes S."/>
            <person name="White J."/>
            <person name="Yandava C."/>
            <person name="Haas B."/>
            <person name="Nusbaum C."/>
            <person name="Birren B."/>
        </authorList>
    </citation>
    <scope>NUCLEOTIDE SEQUENCE [LARGE SCALE GENOMIC DNA]</scope>
    <source>
        <strain evidence="1">ATCC 50818</strain>
    </source>
</reference>
<evidence type="ECO:0008006" key="3">
    <source>
        <dbReference type="Google" id="ProtNLM"/>
    </source>
</evidence>
<evidence type="ECO:0000313" key="2">
    <source>
        <dbReference type="Proteomes" id="UP000007799"/>
    </source>
</evidence>
<protein>
    <recommendedName>
        <fullName evidence="3">Major capsid protein</fullName>
    </recommendedName>
</protein>
<dbReference type="AlphaFoldDB" id="F2U5P1"/>
<keyword evidence="2" id="KW-1185">Reference proteome</keyword>
<organism evidence="2">
    <name type="scientific">Salpingoeca rosetta (strain ATCC 50818 / BSB-021)</name>
    <dbReference type="NCBI Taxonomy" id="946362"/>
    <lineage>
        <taxon>Eukaryota</taxon>
        <taxon>Choanoflagellata</taxon>
        <taxon>Craspedida</taxon>
        <taxon>Salpingoecidae</taxon>
        <taxon>Salpingoeca</taxon>
    </lineage>
</organism>